<dbReference type="PROSITE" id="PS00175">
    <property type="entry name" value="PG_MUTASE"/>
    <property type="match status" value="1"/>
</dbReference>
<dbReference type="PANTHER" id="PTHR48100">
    <property type="entry name" value="BROAD-SPECIFICITY PHOSPHATASE YOR283W-RELATED"/>
    <property type="match status" value="1"/>
</dbReference>
<dbReference type="GO" id="GO:0005737">
    <property type="term" value="C:cytoplasm"/>
    <property type="evidence" value="ECO:0007669"/>
    <property type="project" value="TreeGrafter"/>
</dbReference>
<dbReference type="GO" id="GO:0016791">
    <property type="term" value="F:phosphatase activity"/>
    <property type="evidence" value="ECO:0007669"/>
    <property type="project" value="TreeGrafter"/>
</dbReference>
<dbReference type="InterPro" id="IPR013078">
    <property type="entry name" value="His_Pase_superF_clade-1"/>
</dbReference>
<proteinExistence type="predicted"/>
<dbReference type="InterPro" id="IPR029033">
    <property type="entry name" value="His_PPase_superfam"/>
</dbReference>
<dbReference type="AlphaFoldDB" id="A0A4Q4TBI9"/>
<dbReference type="SMART" id="SM00855">
    <property type="entry name" value="PGAM"/>
    <property type="match status" value="1"/>
</dbReference>
<evidence type="ECO:0000313" key="1">
    <source>
        <dbReference type="EMBL" id="RYP03242.1"/>
    </source>
</evidence>
<dbReference type="Proteomes" id="UP000293360">
    <property type="component" value="Unassembled WGS sequence"/>
</dbReference>
<evidence type="ECO:0008006" key="3">
    <source>
        <dbReference type="Google" id="ProtNLM"/>
    </source>
</evidence>
<comment type="caution">
    <text evidence="1">The sequence shown here is derived from an EMBL/GenBank/DDBJ whole genome shotgun (WGS) entry which is preliminary data.</text>
</comment>
<evidence type="ECO:0000313" key="2">
    <source>
        <dbReference type="Proteomes" id="UP000293360"/>
    </source>
</evidence>
<dbReference type="InterPro" id="IPR001345">
    <property type="entry name" value="PG/BPGM_mutase_AS"/>
</dbReference>
<dbReference type="Gene3D" id="3.40.50.1240">
    <property type="entry name" value="Phosphoglycerate mutase-like"/>
    <property type="match status" value="1"/>
</dbReference>
<dbReference type="SUPFAM" id="SSF53254">
    <property type="entry name" value="Phosphoglycerate mutase-like"/>
    <property type="match status" value="1"/>
</dbReference>
<dbReference type="OrthoDB" id="496981at2759"/>
<dbReference type="Pfam" id="PF00300">
    <property type="entry name" value="His_Phos_1"/>
    <property type="match status" value="1"/>
</dbReference>
<accession>A0A4Q4TBI9</accession>
<reference evidence="1 2" key="1">
    <citation type="submission" date="2018-06" db="EMBL/GenBank/DDBJ databases">
        <title>Complete Genomes of Monosporascus.</title>
        <authorList>
            <person name="Robinson A.J."/>
            <person name="Natvig D.O."/>
        </authorList>
    </citation>
    <scope>NUCLEOTIDE SEQUENCE [LARGE SCALE GENOMIC DNA]</scope>
    <source>
        <strain evidence="1 2">CBS 110550</strain>
    </source>
</reference>
<dbReference type="CDD" id="cd07067">
    <property type="entry name" value="HP_PGM_like"/>
    <property type="match status" value="1"/>
</dbReference>
<name>A0A4Q4TBI9_9PEZI</name>
<keyword evidence="2" id="KW-1185">Reference proteome</keyword>
<sequence>MAPNSRIILVRHGQAEHNVSLDYYIPDAPLTPLGRKQVATFARTIPDVQAEAELIASSPLRRTLQTALLGFGPALARLGGGEDGAARALVCVPQAQECNDLPCDTGADRAALEADPEFAGIDFGGLPDDWTSKRGFWAAEAGALAARAAWVRRWLRDRPEKTIVLVAHGDILRQITADARRAGAPSDHPWRNAEARVFEFVPDTVHTDDCFLYQRENVAAAGGFAPTSTEIDLEGLESEGGAS</sequence>
<gene>
    <name evidence="1" type="ORF">DL764_005289</name>
</gene>
<organism evidence="1 2">
    <name type="scientific">Monosporascus ibericus</name>
    <dbReference type="NCBI Taxonomy" id="155417"/>
    <lineage>
        <taxon>Eukaryota</taxon>
        <taxon>Fungi</taxon>
        <taxon>Dikarya</taxon>
        <taxon>Ascomycota</taxon>
        <taxon>Pezizomycotina</taxon>
        <taxon>Sordariomycetes</taxon>
        <taxon>Xylariomycetidae</taxon>
        <taxon>Xylariales</taxon>
        <taxon>Xylariales incertae sedis</taxon>
        <taxon>Monosporascus</taxon>
    </lineage>
</organism>
<dbReference type="PANTHER" id="PTHR48100:SF54">
    <property type="entry name" value="PHOSPHATASE SPAC5H10.03-RELATED"/>
    <property type="match status" value="1"/>
</dbReference>
<dbReference type="InterPro" id="IPR050275">
    <property type="entry name" value="PGM_Phosphatase"/>
</dbReference>
<protein>
    <recommendedName>
        <fullName evidence="3">Phosphoglycerate mutase-like protein</fullName>
    </recommendedName>
</protein>
<dbReference type="EMBL" id="QJNU01000274">
    <property type="protein sequence ID" value="RYP03242.1"/>
    <property type="molecule type" value="Genomic_DNA"/>
</dbReference>